<dbReference type="Pfam" id="PF01820">
    <property type="entry name" value="Dala_Dala_lig_N"/>
    <property type="match status" value="2"/>
</dbReference>
<dbReference type="Proteomes" id="UP000000529">
    <property type="component" value="Chromosome"/>
</dbReference>
<dbReference type="GO" id="GO:0005524">
    <property type="term" value="F:ATP binding"/>
    <property type="evidence" value="ECO:0007669"/>
    <property type="project" value="UniProtKB-UniRule"/>
</dbReference>
<evidence type="ECO:0000256" key="1">
    <source>
        <dbReference type="ARBA" id="ARBA00010871"/>
    </source>
</evidence>
<dbReference type="HOGENOM" id="CLU_010120_0_0_0"/>
<dbReference type="EMBL" id="BX908798">
    <property type="protein sequence ID" value="CAF23122.1"/>
    <property type="molecule type" value="Genomic_DNA"/>
</dbReference>
<evidence type="ECO:0000313" key="6">
    <source>
        <dbReference type="EMBL" id="CAF23122.1"/>
    </source>
</evidence>
<dbReference type="Gene3D" id="3.30.1490.20">
    <property type="entry name" value="ATP-grasp fold, A domain"/>
    <property type="match status" value="1"/>
</dbReference>
<feature type="domain" description="ATP-grasp" evidence="5">
    <location>
        <begin position="132"/>
        <end position="343"/>
    </location>
</feature>
<keyword evidence="4" id="KW-0547">Nucleotide-binding</keyword>
<sequence>MFKIALICGGPSLERGISLNSARSVLDHLASEFIEIIPIYVDYQNFFYLISTAQLYSNTPADFDFKLKKSAQAMNREEFKKILRNIDLVFPVIHGIFGEDGELQKILEEIDVPFVGTGSQACAEMFCKYHASQILHQNRFPAFMKLEVCPETNDLAPIKSFFEQHQLKRAIVKPTMGGSSIGVTSVQTPEDAFEKIKMLCQQGIAKRALIEPFCEGTEFTVVVLQNQQSKPVALIPTEIEMSYQNHQIFDYRKKYLPTNQTTYHTPARFDETIIQGIRQKAEAIFTLFHMRDFARLDGWLLNDGTIYFTDLNPISGMEQNSFLFRQASLLGLTHRDVFRLIITSACLRWKLAPPTFVDESMLEKKKVHVLFGGKNAERQVSLMSGTNVWLKLLRSSKYHPIPFFYGKNDLIWQLPYAYTLDHTVEEILHRCLAREASNKKLPNYFNSICEQLGIPYNFQETPSSMCLQDFYQLSASNQAFVFIAMHGGEGENGILQKELEKNQLYYNGSCAKTSSICMDKFLTGQVIEQLKHPNIFSLPKECVEAANLFGQSTKYFLEKWNKICISLRSNRLIIKPRQDGCSAGIVLLESGADLEKYFAFIQNNVSLIPKGSFSQQKDVIEMPSSTCVEYLLEPYIETDRIILDQGELIHEIKEGWVELTVGVLEHNQIYRSLNPSITLAEGAVLSLEEKFQGGTGVNLTPPPEKILASEDVSQIKFLIEKTADALQIQNYARLDIFYHRETKKMVVIEANTLPGLTPSTVFYQQGLAEKKPLNPLSLLEIIISSKLELNKENIIFND</sequence>
<dbReference type="Pfam" id="PF07478">
    <property type="entry name" value="Dala_Dala_lig_C"/>
    <property type="match status" value="2"/>
</dbReference>
<organism evidence="6 7">
    <name type="scientific">Protochlamydia amoebophila (strain UWE25)</name>
    <dbReference type="NCBI Taxonomy" id="264201"/>
    <lineage>
        <taxon>Bacteria</taxon>
        <taxon>Pseudomonadati</taxon>
        <taxon>Chlamydiota</taxon>
        <taxon>Chlamydiia</taxon>
        <taxon>Parachlamydiales</taxon>
        <taxon>Parachlamydiaceae</taxon>
        <taxon>Candidatus Protochlamydia</taxon>
    </lineage>
</organism>
<dbReference type="SUPFAM" id="SSF56059">
    <property type="entry name" value="Glutathione synthetase ATP-binding domain-like"/>
    <property type="match status" value="2"/>
</dbReference>
<dbReference type="GO" id="GO:0008716">
    <property type="term" value="F:D-alanine-D-alanine ligase activity"/>
    <property type="evidence" value="ECO:0007669"/>
    <property type="project" value="InterPro"/>
</dbReference>
<dbReference type="InterPro" id="IPR011127">
    <property type="entry name" value="Dala_Dala_lig_N"/>
</dbReference>
<evidence type="ECO:0000256" key="2">
    <source>
        <dbReference type="ARBA" id="ARBA00022598"/>
    </source>
</evidence>
<dbReference type="GO" id="GO:0071555">
    <property type="term" value="P:cell wall organization"/>
    <property type="evidence" value="ECO:0007669"/>
    <property type="project" value="UniProtKB-KW"/>
</dbReference>
<protein>
    <recommendedName>
        <fullName evidence="5">ATP-grasp domain-containing protein</fullName>
    </recommendedName>
</protein>
<dbReference type="STRING" id="264201.pc0398"/>
<dbReference type="Gene3D" id="3.40.50.20">
    <property type="match status" value="2"/>
</dbReference>
<dbReference type="AlphaFoldDB" id="Q6ME77"/>
<accession>Q6ME77</accession>
<dbReference type="InterPro" id="IPR011761">
    <property type="entry name" value="ATP-grasp"/>
</dbReference>
<evidence type="ECO:0000313" key="7">
    <source>
        <dbReference type="Proteomes" id="UP000000529"/>
    </source>
</evidence>
<dbReference type="PANTHER" id="PTHR23132">
    <property type="entry name" value="D-ALANINE--D-ALANINE LIGASE"/>
    <property type="match status" value="1"/>
</dbReference>
<evidence type="ECO:0000259" key="5">
    <source>
        <dbReference type="PROSITE" id="PS50975"/>
    </source>
</evidence>
<dbReference type="SUPFAM" id="SSF52440">
    <property type="entry name" value="PreATP-grasp domain"/>
    <property type="match status" value="2"/>
</dbReference>
<dbReference type="PANTHER" id="PTHR23132:SF0">
    <property type="entry name" value="D-ALANINE-D-ALANINE LIGASE FAMILY"/>
    <property type="match status" value="1"/>
</dbReference>
<reference evidence="6 7" key="1">
    <citation type="journal article" date="2004" name="Science">
        <title>Illuminating the evolutionary history of chlamydiae.</title>
        <authorList>
            <person name="Horn M."/>
            <person name="Collingro A."/>
            <person name="Schmitz-Esser S."/>
            <person name="Beier C.L."/>
            <person name="Purkhold U."/>
            <person name="Fartmann B."/>
            <person name="Brandt P."/>
            <person name="Nyakatura G.J."/>
            <person name="Droege M."/>
            <person name="Frishman D."/>
            <person name="Rattei T."/>
            <person name="Mewes H."/>
            <person name="Wagner M."/>
        </authorList>
    </citation>
    <scope>NUCLEOTIDE SEQUENCE [LARGE SCALE GENOMIC DNA]</scope>
    <source>
        <strain evidence="6 7">UWE25</strain>
    </source>
</reference>
<keyword evidence="2" id="KW-0436">Ligase</keyword>
<gene>
    <name evidence="6" type="ORF">PC_RS01950</name>
</gene>
<dbReference type="RefSeq" id="WP_011174948.1">
    <property type="nucleotide sequence ID" value="NC_005861.2"/>
</dbReference>
<dbReference type="PROSITE" id="PS50975">
    <property type="entry name" value="ATP_GRASP"/>
    <property type="match status" value="2"/>
</dbReference>
<keyword evidence="7" id="KW-1185">Reference proteome</keyword>
<feature type="domain" description="ATP-grasp" evidence="5">
    <location>
        <begin position="540"/>
        <end position="784"/>
    </location>
</feature>
<dbReference type="InterPro" id="IPR013815">
    <property type="entry name" value="ATP_grasp_subdomain_1"/>
</dbReference>
<dbReference type="InterPro" id="IPR016185">
    <property type="entry name" value="PreATP-grasp_dom_sf"/>
</dbReference>
<keyword evidence="3" id="KW-0961">Cell wall biogenesis/degradation</keyword>
<proteinExistence type="inferred from homology"/>
<dbReference type="OrthoDB" id="9813261at2"/>
<evidence type="ECO:0000256" key="4">
    <source>
        <dbReference type="PROSITE-ProRule" id="PRU00409"/>
    </source>
</evidence>
<dbReference type="GO" id="GO:0046872">
    <property type="term" value="F:metal ion binding"/>
    <property type="evidence" value="ECO:0007669"/>
    <property type="project" value="InterPro"/>
</dbReference>
<evidence type="ECO:0000256" key="3">
    <source>
        <dbReference type="ARBA" id="ARBA00023316"/>
    </source>
</evidence>
<name>Q6ME77_PARUW</name>
<dbReference type="KEGG" id="pcu:PC_RS01950"/>
<keyword evidence="4" id="KW-0067">ATP-binding</keyword>
<dbReference type="eggNOG" id="COG1181">
    <property type="taxonomic scope" value="Bacteria"/>
</dbReference>
<dbReference type="InterPro" id="IPR011095">
    <property type="entry name" value="Dala_Dala_lig_C"/>
</dbReference>
<comment type="similarity">
    <text evidence="1">Belongs to the D-alanine--D-alanine ligase family.</text>
</comment>
<dbReference type="Gene3D" id="3.30.470.20">
    <property type="entry name" value="ATP-grasp fold, B domain"/>
    <property type="match status" value="2"/>
</dbReference>